<comment type="caution">
    <text evidence="10">The sequence shown here is derived from an EMBL/GenBank/DDBJ whole genome shotgun (WGS) entry which is preliminary data.</text>
</comment>
<comment type="subunit">
    <text evidence="7">Monomer.</text>
</comment>
<evidence type="ECO:0000313" key="10">
    <source>
        <dbReference type="EMBL" id="OHA64972.1"/>
    </source>
</evidence>
<dbReference type="InterPro" id="IPR018171">
    <property type="entry name" value="Pept_tRNA_hydro_CS"/>
</dbReference>
<evidence type="ECO:0000256" key="9">
    <source>
        <dbReference type="RuleBase" id="RU004320"/>
    </source>
</evidence>
<evidence type="ECO:0000313" key="11">
    <source>
        <dbReference type="Proteomes" id="UP000178170"/>
    </source>
</evidence>
<proteinExistence type="inferred from homology"/>
<evidence type="ECO:0000256" key="3">
    <source>
        <dbReference type="ARBA" id="ARBA00022801"/>
    </source>
</evidence>
<reference evidence="10 11" key="1">
    <citation type="journal article" date="2016" name="Nat. Commun.">
        <title>Thousands of microbial genomes shed light on interconnected biogeochemical processes in an aquifer system.</title>
        <authorList>
            <person name="Anantharaman K."/>
            <person name="Brown C.T."/>
            <person name="Hug L.A."/>
            <person name="Sharon I."/>
            <person name="Castelle C.J."/>
            <person name="Probst A.J."/>
            <person name="Thomas B.C."/>
            <person name="Singh A."/>
            <person name="Wilkins M.J."/>
            <person name="Karaoz U."/>
            <person name="Brodie E.L."/>
            <person name="Williams K.H."/>
            <person name="Hubbard S.S."/>
            <person name="Banfield J.F."/>
        </authorList>
    </citation>
    <scope>NUCLEOTIDE SEQUENCE [LARGE SCALE GENOMIC DNA]</scope>
</reference>
<feature type="site" description="Stabilizes the basic form of H active site to accept a proton" evidence="7">
    <location>
        <position position="95"/>
    </location>
</feature>
<evidence type="ECO:0000256" key="8">
    <source>
        <dbReference type="RuleBase" id="RU000673"/>
    </source>
</evidence>
<dbReference type="EMBL" id="MHTS01000004">
    <property type="protein sequence ID" value="OHA64972.1"/>
    <property type="molecule type" value="Genomic_DNA"/>
</dbReference>
<dbReference type="GO" id="GO:0004045">
    <property type="term" value="F:peptidyl-tRNA hydrolase activity"/>
    <property type="evidence" value="ECO:0007669"/>
    <property type="project" value="UniProtKB-UniRule"/>
</dbReference>
<dbReference type="InterPro" id="IPR036416">
    <property type="entry name" value="Pept_tRNA_hydro_sf"/>
</dbReference>
<name>A0A1G2QYA7_9BACT</name>
<comment type="caution">
    <text evidence="7">Lacks conserved residue(s) required for the propagation of feature annotation.</text>
</comment>
<dbReference type="CDD" id="cd00462">
    <property type="entry name" value="PTH"/>
    <property type="match status" value="1"/>
</dbReference>
<feature type="binding site" evidence="7">
    <location>
        <position position="68"/>
    </location>
    <ligand>
        <name>tRNA</name>
        <dbReference type="ChEBI" id="CHEBI:17843"/>
    </ligand>
</feature>
<keyword evidence="4 7" id="KW-0694">RNA-binding</keyword>
<feature type="binding site" evidence="7">
    <location>
        <position position="70"/>
    </location>
    <ligand>
        <name>tRNA</name>
        <dbReference type="ChEBI" id="CHEBI:17843"/>
    </ligand>
</feature>
<feature type="site" description="Discriminates between blocked and unblocked aminoacyl-tRNA" evidence="7">
    <location>
        <position position="9"/>
    </location>
</feature>
<accession>A0A1G2QYA7</accession>
<evidence type="ECO:0000256" key="2">
    <source>
        <dbReference type="ARBA" id="ARBA00022555"/>
    </source>
</evidence>
<dbReference type="GO" id="GO:0072344">
    <property type="term" value="P:rescue of stalled ribosome"/>
    <property type="evidence" value="ECO:0007669"/>
    <property type="project" value="UniProtKB-UniRule"/>
</dbReference>
<keyword evidence="7" id="KW-0963">Cytoplasm</keyword>
<evidence type="ECO:0000256" key="5">
    <source>
        <dbReference type="ARBA" id="ARBA00038063"/>
    </source>
</evidence>
<dbReference type="Gene3D" id="3.40.50.1470">
    <property type="entry name" value="Peptidyl-tRNA hydrolase"/>
    <property type="match status" value="1"/>
</dbReference>
<evidence type="ECO:0000256" key="6">
    <source>
        <dbReference type="ARBA" id="ARBA00050038"/>
    </source>
</evidence>
<comment type="function">
    <text evidence="7">Catalyzes the release of premature peptidyl moieties from peptidyl-tRNA molecules trapped in stalled 50S ribosomal subunits, and thus maintains levels of free tRNAs and 50S ribosomes.</text>
</comment>
<dbReference type="GO" id="GO:0005737">
    <property type="term" value="C:cytoplasm"/>
    <property type="evidence" value="ECO:0007669"/>
    <property type="project" value="UniProtKB-SubCell"/>
</dbReference>
<dbReference type="InterPro" id="IPR001328">
    <property type="entry name" value="Pept_tRNA_hydro"/>
</dbReference>
<dbReference type="EC" id="3.1.1.29" evidence="1 7"/>
<sequence>MRLIVGLGNPGKEYEKTRHNVGFLALDAFATKHGFPEFRMDKKSNALLSDCVKPRFTQSDILTKPQTFMNNSGEAVKSLLQFYKIPPVDLIVIHDEIDIPLGTVKVSRSSGSAGHKGVESIFSALGTQDFTRIRVGISPTDSKPADVEKFVLRQFLQSEKGLLDQTLHTVTGTLESLLDARDKQTTQQ</sequence>
<evidence type="ECO:0000256" key="1">
    <source>
        <dbReference type="ARBA" id="ARBA00013260"/>
    </source>
</evidence>
<comment type="function">
    <text evidence="7">Hydrolyzes ribosome-free peptidyl-tRNAs (with 1 or more amino acids incorporated), which drop off the ribosome during protein synthesis, or as a result of ribosome stalling.</text>
</comment>
<dbReference type="AlphaFoldDB" id="A0A1G2QYA7"/>
<keyword evidence="3 7" id="KW-0378">Hydrolase</keyword>
<feature type="binding site" evidence="7">
    <location>
        <position position="14"/>
    </location>
    <ligand>
        <name>tRNA</name>
        <dbReference type="ChEBI" id="CHEBI:17843"/>
    </ligand>
</feature>
<dbReference type="GO" id="GO:0000049">
    <property type="term" value="F:tRNA binding"/>
    <property type="evidence" value="ECO:0007669"/>
    <property type="project" value="UniProtKB-UniRule"/>
</dbReference>
<comment type="subcellular location">
    <subcellularLocation>
        <location evidence="7">Cytoplasm</location>
    </subcellularLocation>
</comment>
<dbReference type="SUPFAM" id="SSF53178">
    <property type="entry name" value="Peptidyl-tRNA hydrolase-like"/>
    <property type="match status" value="1"/>
</dbReference>
<dbReference type="Pfam" id="PF01195">
    <property type="entry name" value="Pept_tRNA_hydro"/>
    <property type="match status" value="1"/>
</dbReference>
<dbReference type="PROSITE" id="PS01195">
    <property type="entry name" value="PEPT_TRNA_HYDROL_1"/>
    <property type="match status" value="1"/>
</dbReference>
<feature type="active site" description="Proton acceptor" evidence="7">
    <location>
        <position position="19"/>
    </location>
</feature>
<evidence type="ECO:0000256" key="4">
    <source>
        <dbReference type="ARBA" id="ARBA00022884"/>
    </source>
</evidence>
<dbReference type="PANTHER" id="PTHR17224">
    <property type="entry name" value="PEPTIDYL-TRNA HYDROLASE"/>
    <property type="match status" value="1"/>
</dbReference>
<comment type="catalytic activity">
    <reaction evidence="7 8">
        <text>an N-acyl-L-alpha-aminoacyl-tRNA + H2O = an N-acyl-L-amino acid + a tRNA + H(+)</text>
        <dbReference type="Rhea" id="RHEA:54448"/>
        <dbReference type="Rhea" id="RHEA-COMP:10123"/>
        <dbReference type="Rhea" id="RHEA-COMP:13883"/>
        <dbReference type="ChEBI" id="CHEBI:15377"/>
        <dbReference type="ChEBI" id="CHEBI:15378"/>
        <dbReference type="ChEBI" id="CHEBI:59874"/>
        <dbReference type="ChEBI" id="CHEBI:78442"/>
        <dbReference type="ChEBI" id="CHEBI:138191"/>
        <dbReference type="EC" id="3.1.1.29"/>
    </reaction>
</comment>
<dbReference type="HAMAP" id="MF_00083">
    <property type="entry name" value="Pept_tRNA_hydro_bact"/>
    <property type="match status" value="1"/>
</dbReference>
<dbReference type="FunFam" id="3.40.50.1470:FF:000001">
    <property type="entry name" value="Peptidyl-tRNA hydrolase"/>
    <property type="match status" value="1"/>
</dbReference>
<protein>
    <recommendedName>
        <fullName evidence="6 7">Peptidyl-tRNA hydrolase</fullName>
        <shortName evidence="7">Pth</shortName>
        <ecNumber evidence="1 7">3.1.1.29</ecNumber>
    </recommendedName>
</protein>
<dbReference type="NCBIfam" id="TIGR00447">
    <property type="entry name" value="pth"/>
    <property type="match status" value="1"/>
</dbReference>
<gene>
    <name evidence="7" type="primary">pth</name>
    <name evidence="10" type="ORF">A2843_00535</name>
</gene>
<dbReference type="Proteomes" id="UP000178170">
    <property type="component" value="Unassembled WGS sequence"/>
</dbReference>
<evidence type="ECO:0000256" key="7">
    <source>
        <dbReference type="HAMAP-Rule" id="MF_00083"/>
    </source>
</evidence>
<keyword evidence="2 7" id="KW-0820">tRNA-binding</keyword>
<dbReference type="PANTHER" id="PTHR17224:SF1">
    <property type="entry name" value="PEPTIDYL-TRNA HYDROLASE"/>
    <property type="match status" value="1"/>
</dbReference>
<comment type="similarity">
    <text evidence="5 7 9">Belongs to the PTH family.</text>
</comment>
<dbReference type="GO" id="GO:0006515">
    <property type="term" value="P:protein quality control for misfolded or incompletely synthesized proteins"/>
    <property type="evidence" value="ECO:0007669"/>
    <property type="project" value="UniProtKB-UniRule"/>
</dbReference>
<organism evidence="10 11">
    <name type="scientific">Candidatus Wildermuthbacteria bacterium RIFCSPHIGHO2_01_FULL_48_27b</name>
    <dbReference type="NCBI Taxonomy" id="1802447"/>
    <lineage>
        <taxon>Bacteria</taxon>
        <taxon>Candidatus Wildermuthiibacteriota</taxon>
    </lineage>
</organism>